<dbReference type="InterPro" id="IPR056107">
    <property type="entry name" value="DUF7690"/>
</dbReference>
<dbReference type="RefSeq" id="WP_161128391.1">
    <property type="nucleotide sequence ID" value="NZ_VJNE01000031.1"/>
</dbReference>
<evidence type="ECO:0000313" key="4">
    <source>
        <dbReference type="Proteomes" id="UP000472380"/>
    </source>
</evidence>
<protein>
    <submittedName>
        <fullName evidence="3">Uncharacterized protein</fullName>
    </submittedName>
</protein>
<proteinExistence type="predicted"/>
<evidence type="ECO:0000259" key="2">
    <source>
        <dbReference type="Pfam" id="PF24739"/>
    </source>
</evidence>
<gene>
    <name evidence="3" type="ORF">FM068_10535</name>
</gene>
<sequence>MRRFDYFKGQPSEFWAKVRFISQELGYTKRRADAIRTYSVDEIVNLFLENGDQIDIAEAEELSKYSEMRCEAVHEARNYLMDAKQAEEVYAQVSKKISWAIVPFSAPMNKQKGEKRNVAFLTALVDLIAFDVLSDYGLEFDHDPRCLLEFYDLNHNLVSVSSRRLDGAFPSTRNPEAVWEIKEYYYTTTFGSRIADGVYETRLDGYELNDAEEQTGRKTTHILFVDSYSTWWEQGKSYFCRLIDMLNEGSVDEIIFGYEVLTRWPEVLREIIES</sequence>
<dbReference type="Proteomes" id="UP000472380">
    <property type="component" value="Unassembled WGS sequence"/>
</dbReference>
<dbReference type="Pfam" id="PF24739">
    <property type="entry name" value="DUF7690"/>
    <property type="match status" value="1"/>
</dbReference>
<dbReference type="InterPro" id="IPR056104">
    <property type="entry name" value="DUF7687"/>
</dbReference>
<feature type="domain" description="DUF7690" evidence="2">
    <location>
        <begin position="1"/>
        <end position="73"/>
    </location>
</feature>
<comment type="caution">
    <text evidence="3">The sequence shown here is derived from an EMBL/GenBank/DDBJ whole genome shotgun (WGS) entry which is preliminary data.</text>
</comment>
<reference evidence="3 4" key="1">
    <citation type="submission" date="2019-07" db="EMBL/GenBank/DDBJ databases">
        <title>Draft genome sequence of Adlercreutzia equolifaciens IPLA 37004, a human intestinal strain that does not produces equol from daidzein.</title>
        <authorList>
            <person name="Vazquez L."/>
            <person name="Florez A.B."/>
            <person name="Mayo B."/>
        </authorList>
    </citation>
    <scope>NUCLEOTIDE SEQUENCE [LARGE SCALE GENOMIC DNA]</scope>
    <source>
        <strain evidence="3 4">IPLA 37004</strain>
    </source>
</reference>
<accession>A0A6L8Q6V7</accession>
<name>A0A6L8Q6V7_9ACTN</name>
<feature type="domain" description="DUF7687" evidence="1">
    <location>
        <begin position="81"/>
        <end position="270"/>
    </location>
</feature>
<evidence type="ECO:0000259" key="1">
    <source>
        <dbReference type="Pfam" id="PF24736"/>
    </source>
</evidence>
<dbReference type="Pfam" id="PF24736">
    <property type="entry name" value="DUF7687"/>
    <property type="match status" value="1"/>
</dbReference>
<evidence type="ECO:0000313" key="3">
    <source>
        <dbReference type="EMBL" id="MZG29008.1"/>
    </source>
</evidence>
<dbReference type="EMBL" id="VJNE01000031">
    <property type="protein sequence ID" value="MZG29008.1"/>
    <property type="molecule type" value="Genomic_DNA"/>
</dbReference>
<organism evidence="3 4">
    <name type="scientific">Adlercreutzia equolifaciens</name>
    <dbReference type="NCBI Taxonomy" id="446660"/>
    <lineage>
        <taxon>Bacteria</taxon>
        <taxon>Bacillati</taxon>
        <taxon>Actinomycetota</taxon>
        <taxon>Coriobacteriia</taxon>
        <taxon>Eggerthellales</taxon>
        <taxon>Eggerthellaceae</taxon>
        <taxon>Adlercreutzia</taxon>
    </lineage>
</organism>
<dbReference type="AlphaFoldDB" id="A0A6L8Q6V7"/>